<dbReference type="OMA" id="CWALRNQ"/>
<reference evidence="11 12" key="1">
    <citation type="journal article" date="2013" name="PLoS Genet.">
        <title>Genomic mechanisms accounting for the adaptation to parasitism in nematode-trapping fungi.</title>
        <authorList>
            <person name="Meerupati T."/>
            <person name="Andersson K.M."/>
            <person name="Friman E."/>
            <person name="Kumar D."/>
            <person name="Tunlid A."/>
            <person name="Ahren D."/>
        </authorList>
    </citation>
    <scope>NUCLEOTIDE SEQUENCE [LARGE SCALE GENOMIC DNA]</scope>
    <source>
        <strain evidence="11 12">CBS 200.50</strain>
    </source>
</reference>
<dbReference type="AlphaFoldDB" id="S8ADZ1"/>
<protein>
    <submittedName>
        <fullName evidence="11">Uncharacterized protein</fullName>
    </submittedName>
</protein>
<feature type="transmembrane region" description="Helical" evidence="8">
    <location>
        <begin position="231"/>
        <end position="250"/>
    </location>
</feature>
<keyword evidence="6" id="KW-0175">Coiled coil</keyword>
<accession>S8ADZ1</accession>
<feature type="region of interest" description="Disordered" evidence="7">
    <location>
        <begin position="28"/>
        <end position="49"/>
    </location>
</feature>
<feature type="compositionally biased region" description="Polar residues" evidence="7">
    <location>
        <begin position="30"/>
        <end position="45"/>
    </location>
</feature>
<keyword evidence="4 8" id="KW-1133">Transmembrane helix</keyword>
<sequence length="413" mass="45888">MAANASTAIELASTADATATHRHVAASVADESTLTREQTASSDPYSLSRGLKSDSEINLIRRNVSNTGKKRTNPHAKKATGKELKEFYEAQNEKIKKLLKSIDEHRSEAKETQEDTALKYKIAVWGSFAANIALSALQVFAAVRSGSLSLFATMADSIFDPMSNIILLTSRRAIKKVDSKQFPSGKARLETAGNITFSFVMSAVSLILIVVSARDIAAGGDNETKTFYLESVISVCAAFVTKFTLFIYCWALKDIYSDVHVLWRDHRNDLFVNGFGILTSVGGSKLRWWIDPMGAVIISVLILGLWLKTAWEEFMLLVGKAADLDTQQLITYISMTHSPEILQLDTVRAYHSGPRLIIEVDVVMDPDCSLRHSHDIAEELQMKLESLPDVERAYVHIDYETTHSPEHFVKKEL</sequence>
<keyword evidence="3 8" id="KW-0812">Transmembrane</keyword>
<keyword evidence="2" id="KW-0813">Transport</keyword>
<dbReference type="EMBL" id="AQGS01000254">
    <property type="protein sequence ID" value="EPS41230.1"/>
    <property type="molecule type" value="Genomic_DNA"/>
</dbReference>
<proteinExistence type="predicted"/>
<dbReference type="InterPro" id="IPR058533">
    <property type="entry name" value="Cation_efflux_TM"/>
</dbReference>
<dbReference type="PANTHER" id="PTHR43840:SF12">
    <property type="entry name" value="CATION DIFFUSION FACILITATOR 1 (AFU_ORTHOLOGUE AFUA_1G14440)"/>
    <property type="match status" value="1"/>
</dbReference>
<evidence type="ECO:0000313" key="12">
    <source>
        <dbReference type="Proteomes" id="UP000015100"/>
    </source>
</evidence>
<dbReference type="SUPFAM" id="SSF161111">
    <property type="entry name" value="Cation efflux protein transmembrane domain-like"/>
    <property type="match status" value="1"/>
</dbReference>
<evidence type="ECO:0000259" key="10">
    <source>
        <dbReference type="Pfam" id="PF16916"/>
    </source>
</evidence>
<dbReference type="InterPro" id="IPR050291">
    <property type="entry name" value="CDF_Transporter"/>
</dbReference>
<feature type="coiled-coil region" evidence="6">
    <location>
        <begin position="88"/>
        <end position="115"/>
    </location>
</feature>
<evidence type="ECO:0000256" key="6">
    <source>
        <dbReference type="SAM" id="Coils"/>
    </source>
</evidence>
<evidence type="ECO:0000256" key="5">
    <source>
        <dbReference type="ARBA" id="ARBA00023136"/>
    </source>
</evidence>
<dbReference type="FunFam" id="1.20.1510.10:FF:000005">
    <property type="entry name" value="Putative Cation diffusion facilitator 1"/>
    <property type="match status" value="1"/>
</dbReference>
<evidence type="ECO:0000256" key="4">
    <source>
        <dbReference type="ARBA" id="ARBA00022989"/>
    </source>
</evidence>
<dbReference type="Gene3D" id="1.20.1510.10">
    <property type="entry name" value="Cation efflux protein transmembrane domain"/>
    <property type="match status" value="1"/>
</dbReference>
<feature type="transmembrane region" description="Helical" evidence="8">
    <location>
        <begin position="191"/>
        <end position="211"/>
    </location>
</feature>
<dbReference type="InterPro" id="IPR027470">
    <property type="entry name" value="Cation_efflux_CTD"/>
</dbReference>
<dbReference type="InterPro" id="IPR027469">
    <property type="entry name" value="Cation_efflux_TMD_sf"/>
</dbReference>
<evidence type="ECO:0000256" key="3">
    <source>
        <dbReference type="ARBA" id="ARBA00022692"/>
    </source>
</evidence>
<dbReference type="PANTHER" id="PTHR43840">
    <property type="entry name" value="MITOCHONDRIAL METAL TRANSPORTER 1-RELATED"/>
    <property type="match status" value="1"/>
</dbReference>
<evidence type="ECO:0000256" key="1">
    <source>
        <dbReference type="ARBA" id="ARBA00004141"/>
    </source>
</evidence>
<dbReference type="GO" id="GO:0016020">
    <property type="term" value="C:membrane"/>
    <property type="evidence" value="ECO:0007669"/>
    <property type="project" value="UniProtKB-SubCell"/>
</dbReference>
<dbReference type="SUPFAM" id="SSF160240">
    <property type="entry name" value="Cation efflux protein cytoplasmic domain-like"/>
    <property type="match status" value="1"/>
</dbReference>
<keyword evidence="12" id="KW-1185">Reference proteome</keyword>
<dbReference type="STRING" id="1284197.S8ADZ1"/>
<dbReference type="InterPro" id="IPR002524">
    <property type="entry name" value="Cation_efflux"/>
</dbReference>
<evidence type="ECO:0000256" key="8">
    <source>
        <dbReference type="SAM" id="Phobius"/>
    </source>
</evidence>
<dbReference type="GO" id="GO:0098771">
    <property type="term" value="P:inorganic ion homeostasis"/>
    <property type="evidence" value="ECO:0007669"/>
    <property type="project" value="UniProtKB-ARBA"/>
</dbReference>
<evidence type="ECO:0000313" key="11">
    <source>
        <dbReference type="EMBL" id="EPS41230.1"/>
    </source>
</evidence>
<dbReference type="Gene3D" id="3.30.70.1350">
    <property type="entry name" value="Cation efflux protein, cytoplasmic domain"/>
    <property type="match status" value="1"/>
</dbReference>
<dbReference type="FunFam" id="3.30.70.1350:FF:000003">
    <property type="entry name" value="Cation diffusion facilitator 1"/>
    <property type="match status" value="1"/>
</dbReference>
<dbReference type="eggNOG" id="KOG1485">
    <property type="taxonomic scope" value="Eukaryota"/>
</dbReference>
<dbReference type="OrthoDB" id="78296at2759"/>
<dbReference type="Pfam" id="PF16916">
    <property type="entry name" value="ZT_dimer"/>
    <property type="match status" value="1"/>
</dbReference>
<organism evidence="11 12">
    <name type="scientific">Dactylellina haptotyla (strain CBS 200.50)</name>
    <name type="common">Nematode-trapping fungus</name>
    <name type="synonym">Monacrosporium haptotylum</name>
    <dbReference type="NCBI Taxonomy" id="1284197"/>
    <lineage>
        <taxon>Eukaryota</taxon>
        <taxon>Fungi</taxon>
        <taxon>Dikarya</taxon>
        <taxon>Ascomycota</taxon>
        <taxon>Pezizomycotina</taxon>
        <taxon>Orbiliomycetes</taxon>
        <taxon>Orbiliales</taxon>
        <taxon>Orbiliaceae</taxon>
        <taxon>Dactylellina</taxon>
    </lineage>
</organism>
<evidence type="ECO:0000256" key="7">
    <source>
        <dbReference type="SAM" id="MobiDB-lite"/>
    </source>
</evidence>
<feature type="domain" description="Cation efflux protein cytoplasmic" evidence="10">
    <location>
        <begin position="329"/>
        <end position="398"/>
    </location>
</feature>
<feature type="transmembrane region" description="Helical" evidence="8">
    <location>
        <begin position="294"/>
        <end position="311"/>
    </location>
</feature>
<feature type="transmembrane region" description="Helical" evidence="8">
    <location>
        <begin position="122"/>
        <end position="143"/>
    </location>
</feature>
<gene>
    <name evidence="11" type="ORF">H072_4794</name>
</gene>
<evidence type="ECO:0000259" key="9">
    <source>
        <dbReference type="Pfam" id="PF01545"/>
    </source>
</evidence>
<evidence type="ECO:0000256" key="2">
    <source>
        <dbReference type="ARBA" id="ARBA00022448"/>
    </source>
</evidence>
<dbReference type="HOGENOM" id="CLU_013430_2_2_1"/>
<feature type="domain" description="Cation efflux protein transmembrane" evidence="9">
    <location>
        <begin position="127"/>
        <end position="317"/>
    </location>
</feature>
<dbReference type="GO" id="GO:0030003">
    <property type="term" value="P:intracellular monoatomic cation homeostasis"/>
    <property type="evidence" value="ECO:0007669"/>
    <property type="project" value="UniProtKB-ARBA"/>
</dbReference>
<comment type="caution">
    <text evidence="11">The sequence shown here is derived from an EMBL/GenBank/DDBJ whole genome shotgun (WGS) entry which is preliminary data.</text>
</comment>
<dbReference type="NCBIfam" id="TIGR01297">
    <property type="entry name" value="CDF"/>
    <property type="match status" value="1"/>
</dbReference>
<reference evidence="12" key="2">
    <citation type="submission" date="2013-04" db="EMBL/GenBank/DDBJ databases">
        <title>Genomic mechanisms accounting for the adaptation to parasitism in nematode-trapping fungi.</title>
        <authorList>
            <person name="Ahren D.G."/>
        </authorList>
    </citation>
    <scope>NUCLEOTIDE SEQUENCE [LARGE SCALE GENOMIC DNA]</scope>
    <source>
        <strain evidence="12">CBS 200.50</strain>
    </source>
</reference>
<dbReference type="GO" id="GO:0008324">
    <property type="term" value="F:monoatomic cation transmembrane transporter activity"/>
    <property type="evidence" value="ECO:0007669"/>
    <property type="project" value="InterPro"/>
</dbReference>
<comment type="subcellular location">
    <subcellularLocation>
        <location evidence="1">Membrane</location>
        <topology evidence="1">Multi-pass membrane protein</topology>
    </subcellularLocation>
</comment>
<name>S8ADZ1_DACHA</name>
<dbReference type="Proteomes" id="UP000015100">
    <property type="component" value="Unassembled WGS sequence"/>
</dbReference>
<dbReference type="Pfam" id="PF01545">
    <property type="entry name" value="Cation_efflux"/>
    <property type="match status" value="1"/>
</dbReference>
<dbReference type="InterPro" id="IPR036837">
    <property type="entry name" value="Cation_efflux_CTD_sf"/>
</dbReference>
<keyword evidence="5 8" id="KW-0472">Membrane</keyword>